<keyword evidence="1" id="KW-0732">Signal</keyword>
<dbReference type="KEGG" id="iod:EJO50_11565"/>
<dbReference type="AlphaFoldDB" id="A0A3S8ZU87"/>
<dbReference type="OrthoDB" id="5986644at2"/>
<dbReference type="EMBL" id="CP034433">
    <property type="protein sequence ID" value="AZN37060.1"/>
    <property type="molecule type" value="Genomic_DNA"/>
</dbReference>
<organism evidence="2 3">
    <name type="scientific">Iodobacter ciconiae</name>
    <dbReference type="NCBI Taxonomy" id="2496266"/>
    <lineage>
        <taxon>Bacteria</taxon>
        <taxon>Pseudomonadati</taxon>
        <taxon>Pseudomonadota</taxon>
        <taxon>Betaproteobacteria</taxon>
        <taxon>Neisseriales</taxon>
        <taxon>Chitinibacteraceae</taxon>
        <taxon>Iodobacter</taxon>
    </lineage>
</organism>
<proteinExistence type="predicted"/>
<evidence type="ECO:0000313" key="2">
    <source>
        <dbReference type="EMBL" id="AZN37060.1"/>
    </source>
</evidence>
<name>A0A3S8ZU87_9NEIS</name>
<reference evidence="2 3" key="1">
    <citation type="submission" date="2018-12" db="EMBL/GenBank/DDBJ databases">
        <title>Complete genome sequence of Iodobacter sp. H11R3.</title>
        <authorList>
            <person name="Bae J.-W."/>
        </authorList>
    </citation>
    <scope>NUCLEOTIDE SEQUENCE [LARGE SCALE GENOMIC DNA]</scope>
    <source>
        <strain evidence="2 3">H11R3</strain>
    </source>
</reference>
<keyword evidence="3" id="KW-1185">Reference proteome</keyword>
<gene>
    <name evidence="2" type="ORF">EJO50_11565</name>
</gene>
<protein>
    <submittedName>
        <fullName evidence="2">Uncharacterized protein</fullName>
    </submittedName>
</protein>
<accession>A0A3S8ZU87</accession>
<dbReference type="RefSeq" id="WP_125974310.1">
    <property type="nucleotide sequence ID" value="NZ_CP034433.1"/>
</dbReference>
<feature type="chain" id="PRO_5018996399" evidence="1">
    <location>
        <begin position="24"/>
        <end position="147"/>
    </location>
</feature>
<evidence type="ECO:0000313" key="3">
    <source>
        <dbReference type="Proteomes" id="UP000282438"/>
    </source>
</evidence>
<dbReference type="Proteomes" id="UP000282438">
    <property type="component" value="Chromosome"/>
</dbReference>
<sequence length="147" mass="15178">MLKPTSLFAILLGSWLFVTPAQARNEGSEIVQSGLASVVLSPVLSLQGKPVEASAAFGLGVGFTVVGVGKVAVEASMLTIERVSDGSRFMVKISEAMLKELGIAVGASIRTTAESTGYALLASGKLVAFIPNEIGMSLLHQSKISAQ</sequence>
<feature type="signal peptide" evidence="1">
    <location>
        <begin position="1"/>
        <end position="23"/>
    </location>
</feature>
<evidence type="ECO:0000256" key="1">
    <source>
        <dbReference type="SAM" id="SignalP"/>
    </source>
</evidence>